<dbReference type="InterPro" id="IPR002941">
    <property type="entry name" value="DNA_methylase_N4/N6"/>
</dbReference>
<dbReference type="GO" id="GO:0008170">
    <property type="term" value="F:N-methyltransferase activity"/>
    <property type="evidence" value="ECO:0007669"/>
    <property type="project" value="InterPro"/>
</dbReference>
<protein>
    <submittedName>
        <fullName evidence="6">ParB N-terminal domain-containing protein</fullName>
    </submittedName>
</protein>
<accession>A0A929MY76</accession>
<dbReference type="InterPro" id="IPR029063">
    <property type="entry name" value="SAM-dependent_MTases_sf"/>
</dbReference>
<dbReference type="AlphaFoldDB" id="A0A929MY76"/>
<reference evidence="6" key="1">
    <citation type="submission" date="2020-04" db="EMBL/GenBank/DDBJ databases">
        <title>Deep metagenomics examines the oral microbiome during advanced dental caries in children, revealing novel taxa and co-occurrences with host molecules.</title>
        <authorList>
            <person name="Baker J.L."/>
            <person name="Morton J.T."/>
            <person name="Dinis M."/>
            <person name="Alvarez R."/>
            <person name="Tran N.C."/>
            <person name="Knight R."/>
            <person name="Edlund A."/>
        </authorList>
    </citation>
    <scope>NUCLEOTIDE SEQUENCE</scope>
    <source>
        <strain evidence="6">JCVI_32_bin.64</strain>
    </source>
</reference>
<evidence type="ECO:0000259" key="5">
    <source>
        <dbReference type="SMART" id="SM00470"/>
    </source>
</evidence>
<dbReference type="InterPro" id="IPR050336">
    <property type="entry name" value="Chromosome_partition/occlusion"/>
</dbReference>
<name>A0A929MY76_9ACTO</name>
<keyword evidence="2" id="KW-0489">Methyltransferase</keyword>
<evidence type="ECO:0000313" key="7">
    <source>
        <dbReference type="Proteomes" id="UP000718630"/>
    </source>
</evidence>
<dbReference type="GO" id="GO:0005694">
    <property type="term" value="C:chromosome"/>
    <property type="evidence" value="ECO:0007669"/>
    <property type="project" value="TreeGrafter"/>
</dbReference>
<dbReference type="InterPro" id="IPR036086">
    <property type="entry name" value="ParB/Sulfiredoxin_sf"/>
</dbReference>
<dbReference type="Gene3D" id="3.90.1530.10">
    <property type="entry name" value="Conserved hypothetical protein from pyrococcus furiosus pfu- 392566-001, ParB domain"/>
    <property type="match status" value="1"/>
</dbReference>
<evidence type="ECO:0000256" key="2">
    <source>
        <dbReference type="ARBA" id="ARBA00022603"/>
    </source>
</evidence>
<dbReference type="InterPro" id="IPR015840">
    <property type="entry name" value="DNA_MeTrfase_ParB"/>
</dbReference>
<comment type="caution">
    <text evidence="6">The sequence shown here is derived from an EMBL/GenBank/DDBJ whole genome shotgun (WGS) entry which is preliminary data.</text>
</comment>
<proteinExistence type="inferred from homology"/>
<sequence length="414" mass="44860">MPETLSALAVPIDSLTPYQDNPRRGDLEAIKESLSVNGQYRPIVANRRTGEVLAGNHTLRAAEQLGWTRIAVTWVDVDDETARRIVLVDNRSNDLAGYDDALLASILEDLPDLEGTGYDQAALADLLAGRDDPIALTDPDEAAPLPERAPVSRVGDVWKLGESRLLVGDAADEAAVLDALGDDRADCVWTDPPYGVDYVGKTKRALAIQNDTREDLPDLLAGAFRTAVAASRPGAPVYVAYAMREHRAFHDALESAGIIVRQHLVWVKDTMVLSHADYQYRHEPIVYGFTPGGTGRLGRGGPHWCGDNRANTVFEVARPPANRDHPTMKPVELIDGMLANSLPTGGLVLDLFGGSGSTLIAAHHRRSRAVLVELDPRYADAICRRWQEHTGVVPVLQQSGEAVDFTGGGHDQQG</sequence>
<organism evidence="6 7">
    <name type="scientific">Schaalia georgiae</name>
    <dbReference type="NCBI Taxonomy" id="52768"/>
    <lineage>
        <taxon>Bacteria</taxon>
        <taxon>Bacillati</taxon>
        <taxon>Actinomycetota</taxon>
        <taxon>Actinomycetes</taxon>
        <taxon>Actinomycetales</taxon>
        <taxon>Actinomycetaceae</taxon>
        <taxon>Schaalia</taxon>
    </lineage>
</organism>
<dbReference type="InterPro" id="IPR003115">
    <property type="entry name" value="ParB_N"/>
</dbReference>
<evidence type="ECO:0000256" key="1">
    <source>
        <dbReference type="ARBA" id="ARBA00006594"/>
    </source>
</evidence>
<dbReference type="GO" id="GO:0007059">
    <property type="term" value="P:chromosome segregation"/>
    <property type="evidence" value="ECO:0007669"/>
    <property type="project" value="TreeGrafter"/>
</dbReference>
<evidence type="ECO:0000313" key="6">
    <source>
        <dbReference type="EMBL" id="MBF0939688.1"/>
    </source>
</evidence>
<dbReference type="GO" id="GO:0045881">
    <property type="term" value="P:positive regulation of sporulation resulting in formation of a cellular spore"/>
    <property type="evidence" value="ECO:0007669"/>
    <property type="project" value="TreeGrafter"/>
</dbReference>
<comment type="similarity">
    <text evidence="1">Belongs to the N(4)/N(6)-methyltransferase family.</text>
</comment>
<dbReference type="SMART" id="SM00470">
    <property type="entry name" value="ParB"/>
    <property type="match status" value="1"/>
</dbReference>
<dbReference type="SUPFAM" id="SSF110849">
    <property type="entry name" value="ParB/Sulfiredoxin"/>
    <property type="match status" value="1"/>
</dbReference>
<dbReference type="PANTHER" id="PTHR33375">
    <property type="entry name" value="CHROMOSOME-PARTITIONING PROTEIN PARB-RELATED"/>
    <property type="match status" value="1"/>
</dbReference>
<dbReference type="GO" id="GO:0032259">
    <property type="term" value="P:methylation"/>
    <property type="evidence" value="ECO:0007669"/>
    <property type="project" value="UniProtKB-KW"/>
</dbReference>
<dbReference type="Pfam" id="PF02195">
    <property type="entry name" value="ParB_N"/>
    <property type="match status" value="1"/>
</dbReference>
<dbReference type="Gene3D" id="3.40.50.150">
    <property type="entry name" value="Vaccinia Virus protein VP39"/>
    <property type="match status" value="1"/>
</dbReference>
<dbReference type="EMBL" id="JABZFZ010000070">
    <property type="protein sequence ID" value="MBF0939688.1"/>
    <property type="molecule type" value="Genomic_DNA"/>
</dbReference>
<dbReference type="GO" id="GO:0003677">
    <property type="term" value="F:DNA binding"/>
    <property type="evidence" value="ECO:0007669"/>
    <property type="project" value="InterPro"/>
</dbReference>
<dbReference type="InterPro" id="IPR002052">
    <property type="entry name" value="DNA_methylase_N6_adenine_CS"/>
</dbReference>
<dbReference type="PANTHER" id="PTHR33375:SF1">
    <property type="entry name" value="CHROMOSOME-PARTITIONING PROTEIN PARB-RELATED"/>
    <property type="match status" value="1"/>
</dbReference>
<dbReference type="Proteomes" id="UP000718630">
    <property type="component" value="Unassembled WGS sequence"/>
</dbReference>
<evidence type="ECO:0000256" key="3">
    <source>
        <dbReference type="ARBA" id="ARBA00022679"/>
    </source>
</evidence>
<dbReference type="Pfam" id="PF01555">
    <property type="entry name" value="N6_N4_Mtase"/>
    <property type="match status" value="1"/>
</dbReference>
<dbReference type="PRINTS" id="PR00506">
    <property type="entry name" value="D21N6MTFRASE"/>
</dbReference>
<keyword evidence="3" id="KW-0808">Transferase</keyword>
<keyword evidence="4" id="KW-0949">S-adenosyl-L-methionine</keyword>
<dbReference type="PIRSF" id="PIRSF036758">
    <property type="entry name" value="Aden_M_ParB"/>
    <property type="match status" value="1"/>
</dbReference>
<gene>
    <name evidence="6" type="ORF">HXK03_02255</name>
</gene>
<dbReference type="PROSITE" id="PS00092">
    <property type="entry name" value="N6_MTASE"/>
    <property type="match status" value="1"/>
</dbReference>
<evidence type="ECO:0000256" key="4">
    <source>
        <dbReference type="ARBA" id="ARBA00022691"/>
    </source>
</evidence>
<dbReference type="InterPro" id="IPR002295">
    <property type="entry name" value="N4/N6-MTase_EcoPI_Mod-like"/>
</dbReference>
<dbReference type="SUPFAM" id="SSF53335">
    <property type="entry name" value="S-adenosyl-L-methionine-dependent methyltransferases"/>
    <property type="match status" value="1"/>
</dbReference>
<feature type="domain" description="ParB-like N-terminal" evidence="5">
    <location>
        <begin position="8"/>
        <end position="91"/>
    </location>
</feature>